<dbReference type="PANTHER" id="PTHR48078:SF6">
    <property type="entry name" value="L-THREONINE DEHYDRATASE CATABOLIC TDCB"/>
    <property type="match status" value="1"/>
</dbReference>
<dbReference type="GO" id="GO:0003941">
    <property type="term" value="F:L-serine ammonia-lyase activity"/>
    <property type="evidence" value="ECO:0007669"/>
    <property type="project" value="TreeGrafter"/>
</dbReference>
<dbReference type="KEGG" id="nva:G3M78_12925"/>
<dbReference type="EMBL" id="CP048620">
    <property type="protein sequence ID" value="QPJ66247.1"/>
    <property type="molecule type" value="Genomic_DNA"/>
</dbReference>
<gene>
    <name evidence="8" type="ORF">G3M78_12925</name>
</gene>
<dbReference type="GO" id="GO:0004794">
    <property type="term" value="F:threonine deaminase activity"/>
    <property type="evidence" value="ECO:0007669"/>
    <property type="project" value="TreeGrafter"/>
</dbReference>
<dbReference type="GO" id="GO:0009088">
    <property type="term" value="P:threonine biosynthetic process"/>
    <property type="evidence" value="ECO:0007669"/>
    <property type="project" value="UniProtKB-UniRule"/>
</dbReference>
<proteinExistence type="inferred from homology"/>
<dbReference type="Proteomes" id="UP000594464">
    <property type="component" value="Chromosome"/>
</dbReference>
<comment type="similarity">
    <text evidence="2">Belongs to the threonine synthase family.</text>
</comment>
<keyword evidence="4 8" id="KW-0456">Lyase</keyword>
<evidence type="ECO:0000313" key="8">
    <source>
        <dbReference type="EMBL" id="QPJ66247.1"/>
    </source>
</evidence>
<evidence type="ECO:0000256" key="5">
    <source>
        <dbReference type="NCBIfam" id="TIGR00260"/>
    </source>
</evidence>
<keyword evidence="3 6" id="KW-0663">Pyridoxal phosphate</keyword>
<dbReference type="SUPFAM" id="SSF53686">
    <property type="entry name" value="Tryptophan synthase beta subunit-like PLP-dependent enzymes"/>
    <property type="match status" value="1"/>
</dbReference>
<evidence type="ECO:0000256" key="6">
    <source>
        <dbReference type="PIRSR" id="PIRSR604450-51"/>
    </source>
</evidence>
<dbReference type="InterPro" id="IPR001926">
    <property type="entry name" value="TrpB-like_PALP"/>
</dbReference>
<dbReference type="InterPro" id="IPR050147">
    <property type="entry name" value="Ser/Thr_Dehydratase"/>
</dbReference>
<dbReference type="Pfam" id="PF00291">
    <property type="entry name" value="PALP"/>
    <property type="match status" value="1"/>
</dbReference>
<dbReference type="InterPro" id="IPR004450">
    <property type="entry name" value="Thr_synthase-like"/>
</dbReference>
<evidence type="ECO:0000256" key="4">
    <source>
        <dbReference type="ARBA" id="ARBA00023239"/>
    </source>
</evidence>
<reference evidence="9" key="1">
    <citation type="submission" date="2020-02" db="EMBL/GenBank/DDBJ databases">
        <title>Genomic and physiological characterization of two novel Nitrospinaceae genera.</title>
        <authorList>
            <person name="Mueller A.J."/>
            <person name="Jung M.-Y."/>
            <person name="Strachan C.R."/>
            <person name="Herbold C.W."/>
            <person name="Kirkegaard R.H."/>
            <person name="Daims H."/>
        </authorList>
    </citation>
    <scope>NUCLEOTIDE SEQUENCE [LARGE SCALE GENOMIC DNA]</scope>
</reference>
<name>A0A7T0C4E8_9BACT</name>
<dbReference type="PANTHER" id="PTHR48078">
    <property type="entry name" value="THREONINE DEHYDRATASE, MITOCHONDRIAL-RELATED"/>
    <property type="match status" value="1"/>
</dbReference>
<evidence type="ECO:0000256" key="1">
    <source>
        <dbReference type="ARBA" id="ARBA00001933"/>
    </source>
</evidence>
<evidence type="ECO:0000259" key="7">
    <source>
        <dbReference type="Pfam" id="PF00291"/>
    </source>
</evidence>
<comment type="cofactor">
    <cofactor evidence="1 6">
        <name>pyridoxal 5'-phosphate</name>
        <dbReference type="ChEBI" id="CHEBI:597326"/>
    </cofactor>
</comment>
<dbReference type="CDD" id="cd01563">
    <property type="entry name" value="Thr-synth_1"/>
    <property type="match status" value="1"/>
</dbReference>
<dbReference type="NCBIfam" id="TIGR00260">
    <property type="entry name" value="thrC"/>
    <property type="match status" value="1"/>
</dbReference>
<dbReference type="GO" id="GO:0009097">
    <property type="term" value="P:isoleucine biosynthetic process"/>
    <property type="evidence" value="ECO:0007669"/>
    <property type="project" value="TreeGrafter"/>
</dbReference>
<dbReference type="GO" id="GO:0006565">
    <property type="term" value="P:L-serine catabolic process"/>
    <property type="evidence" value="ECO:0007669"/>
    <property type="project" value="TreeGrafter"/>
</dbReference>
<accession>A0A7T0C4E8</accession>
<evidence type="ECO:0000313" key="9">
    <source>
        <dbReference type="Proteomes" id="UP000594464"/>
    </source>
</evidence>
<dbReference type="GO" id="GO:0006567">
    <property type="term" value="P:L-threonine catabolic process"/>
    <property type="evidence" value="ECO:0007669"/>
    <property type="project" value="TreeGrafter"/>
</dbReference>
<feature type="modified residue" description="N6-(pyridoxal phosphate)lysine" evidence="6">
    <location>
        <position position="110"/>
    </location>
</feature>
<evidence type="ECO:0000256" key="2">
    <source>
        <dbReference type="ARBA" id="ARBA00005517"/>
    </source>
</evidence>
<feature type="domain" description="Tryptophan synthase beta chain-like PALP" evidence="7">
    <location>
        <begin position="73"/>
        <end position="377"/>
    </location>
</feature>
<dbReference type="Gene3D" id="3.40.50.1100">
    <property type="match status" value="2"/>
</dbReference>
<evidence type="ECO:0000256" key="3">
    <source>
        <dbReference type="ARBA" id="ARBA00022898"/>
    </source>
</evidence>
<dbReference type="GO" id="GO:0004795">
    <property type="term" value="F:threonine synthase activity"/>
    <property type="evidence" value="ECO:0007669"/>
    <property type="project" value="UniProtKB-UniRule"/>
</dbReference>
<organism evidence="8 9">
    <name type="scientific">Candidatus Nitrohelix vancouverensis</name>
    <dbReference type="NCBI Taxonomy" id="2705534"/>
    <lineage>
        <taxon>Bacteria</taxon>
        <taxon>Pseudomonadati</taxon>
        <taxon>Nitrospinota/Tectimicrobiota group</taxon>
        <taxon>Nitrospinota</taxon>
        <taxon>Nitrospinia</taxon>
        <taxon>Nitrospinales</taxon>
        <taxon>Nitrospinaceae</taxon>
        <taxon>Candidatus Nitrohelix</taxon>
    </lineage>
</organism>
<dbReference type="InterPro" id="IPR036052">
    <property type="entry name" value="TrpB-like_PALP_sf"/>
</dbReference>
<dbReference type="EC" id="4.2.3.1" evidence="5"/>
<dbReference type="AlphaFoldDB" id="A0A7T0C4E8"/>
<sequence>MGYVKGLKCKECQREFPKDPIHVCEYCFGPLEVDYDYEAIGKVISRKRIQDGPPSMWRYKDLMPLDEEPKVGHHVGYTPLVRAKNLGKALGLKNLYVKNDSVNHPTFSFKDRVVCVAISKAMEFGFDMISCASTGNLANSVAAHSAEAGLKSCIFIPDGLEAGKILGTNIYGTQLIAVHGSYDDVNRLCSEIAANHRWAFVNINIRPYYGDGSRSYGYEIAEQLGWKTPDNVVVPVAGSSLITKIYKAFKEFEQFGLLEGKVNTKVFAAQATGCSPVTTAIKNGTETIKPVKPNTIAKSIAIGNPADGYYGVKTAKNSGGWGEDVSDEEVVKGMQLLAQTEGIFTETAGGVTVGVTKKLVEQGRIKPDEVTVICVTGNGLKTQEALAGVYAAPPVIEPKLQSFEDIYSNSITV</sequence>
<protein>
    <recommendedName>
        <fullName evidence="5">Threonine synthase</fullName>
        <ecNumber evidence="5">4.2.3.1</ecNumber>
    </recommendedName>
</protein>